<keyword evidence="5 12" id="KW-0067">ATP-binding</keyword>
<organism evidence="16 17">
    <name type="scientific">Bacteriovorax antarcticus</name>
    <dbReference type="NCBI Taxonomy" id="3088717"/>
    <lineage>
        <taxon>Bacteria</taxon>
        <taxon>Pseudomonadati</taxon>
        <taxon>Bdellovibrionota</taxon>
        <taxon>Bacteriovoracia</taxon>
        <taxon>Bacteriovoracales</taxon>
        <taxon>Bacteriovoracaceae</taxon>
        <taxon>Bacteriovorax</taxon>
    </lineage>
</organism>
<evidence type="ECO:0000256" key="10">
    <source>
        <dbReference type="ARBA" id="ARBA00034923"/>
    </source>
</evidence>
<comment type="catalytic activity">
    <reaction evidence="11">
        <text>ATP + H2O = ADP + phosphate + H(+)</text>
        <dbReference type="Rhea" id="RHEA:13065"/>
        <dbReference type="ChEBI" id="CHEBI:15377"/>
        <dbReference type="ChEBI" id="CHEBI:15378"/>
        <dbReference type="ChEBI" id="CHEBI:30616"/>
        <dbReference type="ChEBI" id="CHEBI:43474"/>
        <dbReference type="ChEBI" id="CHEBI:456216"/>
        <dbReference type="EC" id="5.6.2.4"/>
    </reaction>
</comment>
<feature type="binding site" evidence="12">
    <location>
        <begin position="26"/>
        <end position="33"/>
    </location>
    <ligand>
        <name>ATP</name>
        <dbReference type="ChEBI" id="CHEBI:30616"/>
    </ligand>
</feature>
<keyword evidence="6" id="KW-0238">DNA-binding</keyword>
<feature type="domain" description="UvrD-like helicase C-terminal" evidence="15">
    <location>
        <begin position="286"/>
        <end position="570"/>
    </location>
</feature>
<evidence type="ECO:0000256" key="11">
    <source>
        <dbReference type="ARBA" id="ARBA00048988"/>
    </source>
</evidence>
<gene>
    <name evidence="16" type="ORF">SHI21_00175</name>
</gene>
<evidence type="ECO:0000256" key="7">
    <source>
        <dbReference type="ARBA" id="ARBA00023235"/>
    </source>
</evidence>
<dbReference type="PANTHER" id="PTHR11070">
    <property type="entry name" value="UVRD / RECB / PCRA DNA HELICASE FAMILY MEMBER"/>
    <property type="match status" value="1"/>
</dbReference>
<evidence type="ECO:0000313" key="17">
    <source>
        <dbReference type="Proteomes" id="UP001302274"/>
    </source>
</evidence>
<dbReference type="InterPro" id="IPR014016">
    <property type="entry name" value="UvrD-like_ATP-bd"/>
</dbReference>
<dbReference type="InterPro" id="IPR027417">
    <property type="entry name" value="P-loop_NTPase"/>
</dbReference>
<dbReference type="EC" id="5.6.2.4" evidence="9"/>
<dbReference type="SUPFAM" id="SSF52540">
    <property type="entry name" value="P-loop containing nucleoside triphosphate hydrolases"/>
    <property type="match status" value="1"/>
</dbReference>
<evidence type="ECO:0000256" key="2">
    <source>
        <dbReference type="ARBA" id="ARBA00022741"/>
    </source>
</evidence>
<dbReference type="InterPro" id="IPR014017">
    <property type="entry name" value="DNA_helicase_UvrD-like_C"/>
</dbReference>
<evidence type="ECO:0000256" key="3">
    <source>
        <dbReference type="ARBA" id="ARBA00022801"/>
    </source>
</evidence>
<evidence type="ECO:0000256" key="6">
    <source>
        <dbReference type="ARBA" id="ARBA00023125"/>
    </source>
</evidence>
<evidence type="ECO:0000256" key="8">
    <source>
        <dbReference type="ARBA" id="ARBA00034617"/>
    </source>
</evidence>
<dbReference type="PROSITE" id="PS51217">
    <property type="entry name" value="UVRD_HELICASE_CTER"/>
    <property type="match status" value="1"/>
</dbReference>
<dbReference type="RefSeq" id="WP_323574030.1">
    <property type="nucleotide sequence ID" value="NZ_JAYGJQ010000001.1"/>
</dbReference>
<reference evidence="16 17" key="1">
    <citation type="submission" date="2023-11" db="EMBL/GenBank/DDBJ databases">
        <title>A Novel Polar Bacteriovorax (B. antarcticus) Isolated from the Biocrust in Antarctica.</title>
        <authorList>
            <person name="Mun W."/>
            <person name="Choi S.Y."/>
            <person name="Mitchell R.J."/>
        </authorList>
    </citation>
    <scope>NUCLEOTIDE SEQUENCE [LARGE SCALE GENOMIC DNA]</scope>
    <source>
        <strain evidence="16 17">PP10</strain>
    </source>
</reference>
<dbReference type="InterPro" id="IPR013986">
    <property type="entry name" value="DExx_box_DNA_helicase_dom_sf"/>
</dbReference>
<keyword evidence="2 12" id="KW-0547">Nucleotide-binding</keyword>
<evidence type="ECO:0000256" key="4">
    <source>
        <dbReference type="ARBA" id="ARBA00022806"/>
    </source>
</evidence>
<keyword evidence="17" id="KW-1185">Reference proteome</keyword>
<dbReference type="InterPro" id="IPR000212">
    <property type="entry name" value="DNA_helicase_UvrD/REP"/>
</dbReference>
<dbReference type="Gene3D" id="1.10.486.10">
    <property type="entry name" value="PCRA, domain 4"/>
    <property type="match status" value="1"/>
</dbReference>
<feature type="domain" description="UvrD-like helicase ATP-binding" evidence="14">
    <location>
        <begin position="5"/>
        <end position="285"/>
    </location>
</feature>
<evidence type="ECO:0000259" key="15">
    <source>
        <dbReference type="PROSITE" id="PS51217"/>
    </source>
</evidence>
<dbReference type="CDD" id="cd17932">
    <property type="entry name" value="DEXQc_UvrD"/>
    <property type="match status" value="1"/>
</dbReference>
<evidence type="ECO:0000256" key="13">
    <source>
        <dbReference type="SAM" id="MobiDB-lite"/>
    </source>
</evidence>
<comment type="catalytic activity">
    <reaction evidence="8">
        <text>Couples ATP hydrolysis with the unwinding of duplex DNA by translocating in the 3'-5' direction.</text>
        <dbReference type="EC" id="5.6.2.4"/>
    </reaction>
</comment>
<dbReference type="CDD" id="cd18807">
    <property type="entry name" value="SF1_C_UvrD"/>
    <property type="match status" value="1"/>
</dbReference>
<comment type="similarity">
    <text evidence="1">Belongs to the helicase family. UvrD subfamily.</text>
</comment>
<evidence type="ECO:0000313" key="16">
    <source>
        <dbReference type="EMBL" id="MEA9354597.1"/>
    </source>
</evidence>
<feature type="region of interest" description="Disordered" evidence="13">
    <location>
        <begin position="661"/>
        <end position="682"/>
    </location>
</feature>
<dbReference type="Pfam" id="PF21196">
    <property type="entry name" value="PcrA_UvrD_tudor"/>
    <property type="match status" value="1"/>
</dbReference>
<evidence type="ECO:0000259" key="14">
    <source>
        <dbReference type="PROSITE" id="PS51198"/>
    </source>
</evidence>
<evidence type="ECO:0000256" key="9">
    <source>
        <dbReference type="ARBA" id="ARBA00034808"/>
    </source>
</evidence>
<dbReference type="Pfam" id="PF00580">
    <property type="entry name" value="UvrD-helicase"/>
    <property type="match status" value="1"/>
</dbReference>
<protein>
    <recommendedName>
        <fullName evidence="9">DNA 3'-5' helicase</fullName>
        <ecNumber evidence="9">5.6.2.4</ecNumber>
    </recommendedName>
    <alternativeName>
        <fullName evidence="10">DNA 3'-5' helicase II</fullName>
    </alternativeName>
</protein>
<proteinExistence type="inferred from homology"/>
<evidence type="ECO:0000256" key="1">
    <source>
        <dbReference type="ARBA" id="ARBA00009922"/>
    </source>
</evidence>
<dbReference type="Pfam" id="PF13361">
    <property type="entry name" value="UvrD_C"/>
    <property type="match status" value="1"/>
</dbReference>
<keyword evidence="3 12" id="KW-0378">Hydrolase</keyword>
<name>A0ABU5VNT0_9BACT</name>
<keyword evidence="7" id="KW-0413">Isomerase</keyword>
<dbReference type="EMBL" id="JAYGJQ010000001">
    <property type="protein sequence ID" value="MEA9354597.1"/>
    <property type="molecule type" value="Genomic_DNA"/>
</dbReference>
<accession>A0ABU5VNT0</accession>
<dbReference type="Gene3D" id="3.40.50.300">
    <property type="entry name" value="P-loop containing nucleotide triphosphate hydrolases"/>
    <property type="match status" value="2"/>
</dbReference>
<keyword evidence="4 12" id="KW-0347">Helicase</keyword>
<dbReference type="Gene3D" id="1.10.10.160">
    <property type="match status" value="1"/>
</dbReference>
<dbReference type="PROSITE" id="PS51198">
    <property type="entry name" value="UVRD_HELICASE_ATP_BIND"/>
    <property type="match status" value="1"/>
</dbReference>
<sequence length="753" mass="85487">MTNLDSLNPVQKQAVLSTDGPVMILAGAGSGKTKTLVTRITYLLEDKNVSPHQLLALTFSNKAAREMRERIAHEVTMDVGSLQITTFHAFCAKLLRSEANFLGLSRNFTIYDDGESKAIAKSLLERRGISTKEINPYDILSYIDGLKNNGYYPGRVMVDGGEADPSDEFFGYFEEYESELHRANALDFGGLITAVIQLFEKFPEVLQRYQNRFVYVLVDEYQDTNRAQFDLIRMLCGKRRNICVVGDEDQSIYSWRGADIRNILDFEKIFPDVTVLKLEQNYRSSKTIIEAASCVIERNTMRKGKHMWTDNPEGDAIEIVECFNDKDEAEFIAQETGKLYKAGTPYKEMAVFYRSNAQARQIEDSLRKYKIQYRVVGGVKFYERKEIKDMLSYLRLVINAKDSLAVSRIINVPARGVGATSLRKLEVEAVNNNTSLWDIIEKIGDHTSEFSHIKLSAKIKSSLTEFVTLINELRHLDQNKVKPSIIYEKVLHESGYYAFLKANKDYETLARLENLDELLNAITQFEESAEVPTLSGFLETITLDSNSDFDEGAKPADGEVSLMTVHGAKGLEFTHAFVVGAEENVFPSYRSVDSGEIAMEEERRLFYVAMTRAMIKLYITFAQGRMLFGQVKFNGPSRFIDEIPEKLFTWKKLKGRQEDHFNQSYSGGGNQKSFDPYDQSQDSHYDNEEVVYQIKESYYQPKFPKGAIVVHSLYGQGKVEDSEGSGADEKVSIKFADGARKKFMVKFAPIVMA</sequence>
<comment type="caution">
    <text evidence="16">The sequence shown here is derived from an EMBL/GenBank/DDBJ whole genome shotgun (WGS) entry which is preliminary data.</text>
</comment>
<evidence type="ECO:0000256" key="5">
    <source>
        <dbReference type="ARBA" id="ARBA00022840"/>
    </source>
</evidence>
<evidence type="ECO:0000256" key="12">
    <source>
        <dbReference type="PROSITE-ProRule" id="PRU00560"/>
    </source>
</evidence>
<dbReference type="Proteomes" id="UP001302274">
    <property type="component" value="Unassembled WGS sequence"/>
</dbReference>
<dbReference type="PANTHER" id="PTHR11070:SF2">
    <property type="entry name" value="ATP-DEPENDENT DNA HELICASE SRS2"/>
    <property type="match status" value="1"/>
</dbReference>